<dbReference type="Proteomes" id="UP000510844">
    <property type="component" value="Chromosome"/>
</dbReference>
<dbReference type="Gene3D" id="3.10.450.50">
    <property type="match status" value="1"/>
</dbReference>
<evidence type="ECO:0000313" key="3">
    <source>
        <dbReference type="Proteomes" id="UP000510844"/>
    </source>
</evidence>
<keyword evidence="3" id="KW-1185">Reference proteome</keyword>
<gene>
    <name evidence="2" type="ORF">H1D33_25640</name>
</gene>
<reference evidence="3" key="1">
    <citation type="submission" date="2020-07" db="EMBL/GenBank/DDBJ databases">
        <title>A new Micromonospora strain with potent antibiotic activity isolated from the microbiome of a mid-Atlantic deep-sea sponge.</title>
        <authorList>
            <person name="Back C.R."/>
            <person name="Stennett H.L."/>
            <person name="Williams S.E."/>
            <person name="Wang L."/>
            <person name="Ojeda Gomez J."/>
            <person name="Abdulle O.M."/>
            <person name="Duffy T."/>
            <person name="Hendry K.R."/>
            <person name="Powell D."/>
            <person name="Stach J.E."/>
            <person name="Essex-Lopresti A.E."/>
            <person name="Willis C.L."/>
            <person name="Curnow P."/>
            <person name="Race P.R."/>
        </authorList>
    </citation>
    <scope>NUCLEOTIDE SEQUENCE [LARGE SCALE GENOMIC DNA]</scope>
    <source>
        <strain evidence="3">28ISP2-46</strain>
    </source>
</reference>
<dbReference type="CDD" id="cd00531">
    <property type="entry name" value="NTF2_like"/>
    <property type="match status" value="1"/>
</dbReference>
<dbReference type="InterPro" id="IPR037401">
    <property type="entry name" value="SnoaL-like"/>
</dbReference>
<proteinExistence type="predicted"/>
<dbReference type="InterPro" id="IPR032710">
    <property type="entry name" value="NTF2-like_dom_sf"/>
</dbReference>
<dbReference type="EMBL" id="CP059322">
    <property type="protein sequence ID" value="QLQ36615.1"/>
    <property type="molecule type" value="Genomic_DNA"/>
</dbReference>
<accession>A0A7L6B496</accession>
<organism evidence="2 3">
    <name type="scientific">Micromonospora robiginosa</name>
    <dbReference type="NCBI Taxonomy" id="2749844"/>
    <lineage>
        <taxon>Bacteria</taxon>
        <taxon>Bacillati</taxon>
        <taxon>Actinomycetota</taxon>
        <taxon>Actinomycetes</taxon>
        <taxon>Micromonosporales</taxon>
        <taxon>Micromonosporaceae</taxon>
        <taxon>Micromonospora</taxon>
    </lineage>
</organism>
<protein>
    <submittedName>
        <fullName evidence="2">Nuclear transport factor 2 family protein</fullName>
    </submittedName>
</protein>
<reference evidence="2 3" key="2">
    <citation type="journal article" date="2021" name="Mar. Drugs">
        <title>A New Micromonospora Strain with Antibiotic Activity Isolated from the Microbiome of a Mid-Atlantic Deep-Sea Sponge.</title>
        <authorList>
            <person name="Back C.R."/>
            <person name="Stennett H.L."/>
            <person name="Williams S.E."/>
            <person name="Wang L."/>
            <person name="Ojeda Gomez J."/>
            <person name="Abdulle O.M."/>
            <person name="Duffy T."/>
            <person name="Neal C."/>
            <person name="Mantell J."/>
            <person name="Jepson M.A."/>
            <person name="Hendry K.R."/>
            <person name="Powell D."/>
            <person name="Stach J.E.M."/>
            <person name="Essex-Lopresti A.E."/>
            <person name="Willis C.L."/>
            <person name="Curnow P."/>
            <person name="Race P.R."/>
        </authorList>
    </citation>
    <scope>NUCLEOTIDE SEQUENCE [LARGE SCALE GENOMIC DNA]</scope>
    <source>
        <strain evidence="2 3">28ISP2-46</strain>
    </source>
</reference>
<sequence length="150" mass="16866">MTVQTENIPDRTAFARVYAEVQQFYAWHMHLLDSGAAREWADTFTPDGVFAPPSAPRPIVGRDALAAGAEQAHAELRRKGEQHRHLLLSVNVRPQDDGSLTVRSYAQIIATPRDGEPRLHLMCVTHDVLVRGADGQLLVRHRRVTRDDRT</sequence>
<evidence type="ECO:0000313" key="2">
    <source>
        <dbReference type="EMBL" id="QLQ36615.1"/>
    </source>
</evidence>
<dbReference type="Pfam" id="PF13577">
    <property type="entry name" value="SnoaL_4"/>
    <property type="match status" value="1"/>
</dbReference>
<dbReference type="SUPFAM" id="SSF54427">
    <property type="entry name" value="NTF2-like"/>
    <property type="match status" value="1"/>
</dbReference>
<evidence type="ECO:0000259" key="1">
    <source>
        <dbReference type="Pfam" id="PF13577"/>
    </source>
</evidence>
<dbReference type="AlphaFoldDB" id="A0A7L6B496"/>
<dbReference type="KEGG" id="mfeu:H1D33_25640"/>
<dbReference type="RefSeq" id="WP_181569130.1">
    <property type="nucleotide sequence ID" value="NZ_CP059322.2"/>
</dbReference>
<name>A0A7L6B496_9ACTN</name>
<feature type="domain" description="SnoaL-like" evidence="1">
    <location>
        <begin position="18"/>
        <end position="143"/>
    </location>
</feature>